<feature type="chain" id="PRO_5043483072" evidence="1">
    <location>
        <begin position="20"/>
        <end position="358"/>
    </location>
</feature>
<name>A0AAV1IWH4_9NEOP</name>
<comment type="caution">
    <text evidence="2">The sequence shown here is derived from an EMBL/GenBank/DDBJ whole genome shotgun (WGS) entry which is preliminary data.</text>
</comment>
<reference evidence="2 3" key="1">
    <citation type="submission" date="2023-11" db="EMBL/GenBank/DDBJ databases">
        <authorList>
            <person name="Okamura Y."/>
        </authorList>
    </citation>
    <scope>NUCLEOTIDE SEQUENCE [LARGE SCALE GENOMIC DNA]</scope>
</reference>
<feature type="signal peptide" evidence="1">
    <location>
        <begin position="1"/>
        <end position="19"/>
    </location>
</feature>
<dbReference type="AlphaFoldDB" id="A0AAV1IWH4"/>
<proteinExistence type="predicted"/>
<protein>
    <submittedName>
        <fullName evidence="2">Uncharacterized protein</fullName>
    </submittedName>
</protein>
<accession>A0AAV1IWH4</accession>
<keyword evidence="3" id="KW-1185">Reference proteome</keyword>
<dbReference type="Proteomes" id="UP001497472">
    <property type="component" value="Unassembled WGS sequence"/>
</dbReference>
<dbReference type="EMBL" id="CAVLEF010000002">
    <property type="protein sequence ID" value="CAK1541513.1"/>
    <property type="molecule type" value="Genomic_DNA"/>
</dbReference>
<keyword evidence="1" id="KW-0732">Signal</keyword>
<sequence>MTPFYFMLALIIQSSLIYAEIGVSDGQNSTNILGVAAANVFEDDQIVKGPEAAPLDWMDIVLSSPTPIYPTSSSTLMAQAVLSDKPPEEQLEEIKEMANQITMAIQSEMVNLLSYAVSATDAPEGNTLRKKRSIESPLDSTQLVMRLLKHIKSNNDYQNIAIEKMMSAQEIADKYNIPFKADPDILSDFALAGSEQAQELTSILQDVCDLNANQTVISKNNTIPQPKNSTESYCTDHPIDDRFIYTGYNSEPAHHYSPVTPRPTFYDTISYQPEDVFPFCAMEPMTSVILEPIESEPKCTGEEIEETISSKIYVKDDEEPGSMSVNHVMTYSVAESTHFRKPHIETLPQQMQYYFFLM</sequence>
<evidence type="ECO:0000256" key="1">
    <source>
        <dbReference type="SAM" id="SignalP"/>
    </source>
</evidence>
<gene>
    <name evidence="2" type="ORF">LNINA_LOCUS1491</name>
</gene>
<organism evidence="2 3">
    <name type="scientific">Leptosia nina</name>
    <dbReference type="NCBI Taxonomy" id="320188"/>
    <lineage>
        <taxon>Eukaryota</taxon>
        <taxon>Metazoa</taxon>
        <taxon>Ecdysozoa</taxon>
        <taxon>Arthropoda</taxon>
        <taxon>Hexapoda</taxon>
        <taxon>Insecta</taxon>
        <taxon>Pterygota</taxon>
        <taxon>Neoptera</taxon>
        <taxon>Endopterygota</taxon>
        <taxon>Lepidoptera</taxon>
        <taxon>Glossata</taxon>
        <taxon>Ditrysia</taxon>
        <taxon>Papilionoidea</taxon>
        <taxon>Pieridae</taxon>
        <taxon>Pierinae</taxon>
        <taxon>Leptosia</taxon>
    </lineage>
</organism>
<evidence type="ECO:0000313" key="3">
    <source>
        <dbReference type="Proteomes" id="UP001497472"/>
    </source>
</evidence>
<evidence type="ECO:0000313" key="2">
    <source>
        <dbReference type="EMBL" id="CAK1541513.1"/>
    </source>
</evidence>